<comment type="caution">
    <text evidence="2">The sequence shown here is derived from an EMBL/GenBank/DDBJ whole genome shotgun (WGS) entry which is preliminary data.</text>
</comment>
<dbReference type="EMBL" id="RDRB01000007">
    <property type="protein sequence ID" value="ROT99495.1"/>
    <property type="molecule type" value="Genomic_DNA"/>
</dbReference>
<evidence type="ECO:0000313" key="2">
    <source>
        <dbReference type="EMBL" id="ROT99495.1"/>
    </source>
</evidence>
<evidence type="ECO:0000313" key="3">
    <source>
        <dbReference type="Proteomes" id="UP000268016"/>
    </source>
</evidence>
<dbReference type="Proteomes" id="UP000268016">
    <property type="component" value="Unassembled WGS sequence"/>
</dbReference>
<proteinExistence type="predicted"/>
<feature type="region of interest" description="Disordered" evidence="1">
    <location>
        <begin position="24"/>
        <end position="61"/>
    </location>
</feature>
<evidence type="ECO:0000256" key="1">
    <source>
        <dbReference type="SAM" id="MobiDB-lite"/>
    </source>
</evidence>
<feature type="compositionally biased region" description="Basic and acidic residues" evidence="1">
    <location>
        <begin position="49"/>
        <end position="61"/>
    </location>
</feature>
<keyword evidence="3" id="KW-1185">Reference proteome</keyword>
<gene>
    <name evidence="2" type="ORF">EAT49_14905</name>
</gene>
<sequence length="61" mass="6673">MERKRPRGPEGDQRQARLKSALKANLARRKSQARARAGGDGDADDEPGNETRGRDGAEERG</sequence>
<organism evidence="2 3">
    <name type="scientific">Histidinibacterium lentulum</name>
    <dbReference type="NCBI Taxonomy" id="2480588"/>
    <lineage>
        <taxon>Bacteria</taxon>
        <taxon>Pseudomonadati</taxon>
        <taxon>Pseudomonadota</taxon>
        <taxon>Alphaproteobacteria</taxon>
        <taxon>Rhodobacterales</taxon>
        <taxon>Paracoccaceae</taxon>
        <taxon>Histidinibacterium</taxon>
    </lineage>
</organism>
<accession>A0A3N2QWP8</accession>
<dbReference type="AlphaFoldDB" id="A0A3N2QWP8"/>
<dbReference type="RefSeq" id="WP_123643086.1">
    <property type="nucleotide sequence ID" value="NZ_ML119087.1"/>
</dbReference>
<protein>
    <submittedName>
        <fullName evidence="2">Uncharacterized protein</fullName>
    </submittedName>
</protein>
<name>A0A3N2QWP8_9RHOB</name>
<reference evidence="2 3" key="1">
    <citation type="submission" date="2018-10" db="EMBL/GenBank/DDBJ databases">
        <title>Histidinibacterium lentulum gen. nov., sp. nov., a marine bacterium from the culture broth of Picochlorum sp. 122.</title>
        <authorList>
            <person name="Wang G."/>
        </authorList>
    </citation>
    <scope>NUCLEOTIDE SEQUENCE [LARGE SCALE GENOMIC DNA]</scope>
    <source>
        <strain evidence="2 3">B17</strain>
    </source>
</reference>